<dbReference type="EMBL" id="JAEAOA010002216">
    <property type="protein sequence ID" value="KAK3606231.1"/>
    <property type="molecule type" value="Genomic_DNA"/>
</dbReference>
<protein>
    <recommendedName>
        <fullName evidence="3">VWFA domain-containing protein</fullName>
    </recommendedName>
</protein>
<feature type="region of interest" description="Disordered" evidence="1">
    <location>
        <begin position="285"/>
        <end position="347"/>
    </location>
</feature>
<dbReference type="PANTHER" id="PTHR24020:SF84">
    <property type="entry name" value="VWFA DOMAIN-CONTAINING PROTEIN"/>
    <property type="match status" value="1"/>
</dbReference>
<dbReference type="CDD" id="cd01450">
    <property type="entry name" value="vWFA_subfamily_ECM"/>
    <property type="match status" value="2"/>
</dbReference>
<reference evidence="4" key="3">
    <citation type="submission" date="2023-05" db="EMBL/GenBank/DDBJ databases">
        <authorList>
            <person name="Smith C.H."/>
        </authorList>
    </citation>
    <scope>NUCLEOTIDE SEQUENCE</scope>
    <source>
        <strain evidence="4">CHS0354</strain>
        <tissue evidence="4">Mantle</tissue>
    </source>
</reference>
<accession>A0AAE0T9H9</accession>
<dbReference type="PROSITE" id="PS50234">
    <property type="entry name" value="VWFA"/>
    <property type="match status" value="2"/>
</dbReference>
<dbReference type="Gene3D" id="3.40.50.410">
    <property type="entry name" value="von Willebrand factor, type A domain"/>
    <property type="match status" value="2"/>
</dbReference>
<feature type="compositionally biased region" description="Basic and acidic residues" evidence="1">
    <location>
        <begin position="286"/>
        <end position="302"/>
    </location>
</feature>
<feature type="compositionally biased region" description="Polar residues" evidence="1">
    <location>
        <begin position="225"/>
        <end position="236"/>
    </location>
</feature>
<dbReference type="SMART" id="SM00327">
    <property type="entry name" value="VWA"/>
    <property type="match status" value="2"/>
</dbReference>
<evidence type="ECO:0000313" key="4">
    <source>
        <dbReference type="EMBL" id="KAK3606231.1"/>
    </source>
</evidence>
<dbReference type="PRINTS" id="PR00453">
    <property type="entry name" value="VWFADOMAIN"/>
</dbReference>
<dbReference type="InterPro" id="IPR036465">
    <property type="entry name" value="vWFA_dom_sf"/>
</dbReference>
<feature type="region of interest" description="Disordered" evidence="1">
    <location>
        <begin position="362"/>
        <end position="382"/>
    </location>
</feature>
<reference evidence="4" key="1">
    <citation type="journal article" date="2021" name="Genome Biol. Evol.">
        <title>A High-Quality Reference Genome for a Parasitic Bivalve with Doubly Uniparental Inheritance (Bivalvia: Unionida).</title>
        <authorList>
            <person name="Smith C.H."/>
        </authorList>
    </citation>
    <scope>NUCLEOTIDE SEQUENCE</scope>
    <source>
        <strain evidence="4">CHS0354</strain>
    </source>
</reference>
<dbReference type="InterPro" id="IPR002035">
    <property type="entry name" value="VWF_A"/>
</dbReference>
<evidence type="ECO:0000259" key="3">
    <source>
        <dbReference type="PROSITE" id="PS50234"/>
    </source>
</evidence>
<proteinExistence type="predicted"/>
<feature type="signal peptide" evidence="2">
    <location>
        <begin position="1"/>
        <end position="24"/>
    </location>
</feature>
<keyword evidence="5" id="KW-1185">Reference proteome</keyword>
<dbReference type="Proteomes" id="UP001195483">
    <property type="component" value="Unassembled WGS sequence"/>
</dbReference>
<feature type="region of interest" description="Disordered" evidence="1">
    <location>
        <begin position="225"/>
        <end position="251"/>
    </location>
</feature>
<dbReference type="AlphaFoldDB" id="A0AAE0T9H9"/>
<comment type="caution">
    <text evidence="4">The sequence shown here is derived from an EMBL/GenBank/DDBJ whole genome shotgun (WGS) entry which is preliminary data.</text>
</comment>
<dbReference type="InterPro" id="IPR050525">
    <property type="entry name" value="ECM_Assembly_Org"/>
</dbReference>
<keyword evidence="2" id="KW-0732">Signal</keyword>
<feature type="domain" description="VWFA" evidence="3">
    <location>
        <begin position="505"/>
        <end position="679"/>
    </location>
</feature>
<feature type="domain" description="VWFA" evidence="3">
    <location>
        <begin position="33"/>
        <end position="215"/>
    </location>
</feature>
<evidence type="ECO:0000313" key="5">
    <source>
        <dbReference type="Proteomes" id="UP001195483"/>
    </source>
</evidence>
<feature type="compositionally biased region" description="Low complexity" evidence="1">
    <location>
        <begin position="362"/>
        <end position="376"/>
    </location>
</feature>
<sequence length="716" mass="77685">MEIKIHAVLLSVLISRSLTAIINGSTCPGKPNDVIFLVDTSRSIWRPHFEAQLRFVLDIIKKFQVGPGENETRIAIATYAQRTWPQFNLRDFYRMQDIDLSVMAIQHMGGYRTNSGAALEFGVYRMLQPTFGARQNSTKAIVLLTDGQSQDNAKALEVASKAKEEGIIIIVIAVGRGIFFKTLDAIVSSPIKDHLFVRENFASLNGVSIEVARRICKSTLTTTAPPMTIASSTTAEPNRRLKSSQVEKSSGSNVVITARNGGRVAVGSHTNGSIGASDKIIISSSGKREGTTRDGQRIREEQGLASLPTGGDQGLIVEISTPGSRPEGGIKIGESDKAGSEEGTGDRILPVGIPIVDLSSGFPVGSQSSQQGQARGRVTGDQEAAVATPVIDISGRVTLRSHNNRQEQEGPAVGRGHDKTFPEVKKSVILSGQEQGGYVSTVPGIPSRTENIRTISLGSDNAQTKSPSATVGVDWSLPGLRNQSRLASDIDPSLIVSNCGGKPADIYFVLDASNSIWPEDFKKQLSFVRDLIYIFDISEDKTRVGVVTFSDYVNPEITLESRQDKAVLVERVSNITFLMGRTDTATALRFVREQGFSPDVARREVAHIMLVFTDGLSKNPRHTANEAALAKKAGIYLFAVGIGESVEREELRDIASDPEDDFVFQVSDFGALNTIKNILAIRTCAIQADASLEYVKEISPTHRHRHTHVGFNFVLK</sequence>
<feature type="chain" id="PRO_5042208458" description="VWFA domain-containing protein" evidence="2">
    <location>
        <begin position="25"/>
        <end position="716"/>
    </location>
</feature>
<dbReference type="SUPFAM" id="SSF53300">
    <property type="entry name" value="vWA-like"/>
    <property type="match status" value="2"/>
</dbReference>
<evidence type="ECO:0000256" key="1">
    <source>
        <dbReference type="SAM" id="MobiDB-lite"/>
    </source>
</evidence>
<organism evidence="4 5">
    <name type="scientific">Potamilus streckersoni</name>
    <dbReference type="NCBI Taxonomy" id="2493646"/>
    <lineage>
        <taxon>Eukaryota</taxon>
        <taxon>Metazoa</taxon>
        <taxon>Spiralia</taxon>
        <taxon>Lophotrochozoa</taxon>
        <taxon>Mollusca</taxon>
        <taxon>Bivalvia</taxon>
        <taxon>Autobranchia</taxon>
        <taxon>Heteroconchia</taxon>
        <taxon>Palaeoheterodonta</taxon>
        <taxon>Unionida</taxon>
        <taxon>Unionoidea</taxon>
        <taxon>Unionidae</taxon>
        <taxon>Ambleminae</taxon>
        <taxon>Lampsilini</taxon>
        <taxon>Potamilus</taxon>
    </lineage>
</organism>
<dbReference type="Pfam" id="PF00092">
    <property type="entry name" value="VWA"/>
    <property type="match status" value="2"/>
</dbReference>
<dbReference type="PANTHER" id="PTHR24020">
    <property type="entry name" value="COLLAGEN ALPHA"/>
    <property type="match status" value="1"/>
</dbReference>
<evidence type="ECO:0000256" key="2">
    <source>
        <dbReference type="SAM" id="SignalP"/>
    </source>
</evidence>
<gene>
    <name evidence="4" type="ORF">CHS0354_037907</name>
</gene>
<reference evidence="4" key="2">
    <citation type="journal article" date="2021" name="Genome Biol. Evol.">
        <title>Developing a high-quality reference genome for a parasitic bivalve with doubly uniparental inheritance (Bivalvia: Unionida).</title>
        <authorList>
            <person name="Smith C.H."/>
        </authorList>
    </citation>
    <scope>NUCLEOTIDE SEQUENCE</scope>
    <source>
        <strain evidence="4">CHS0354</strain>
        <tissue evidence="4">Mantle</tissue>
    </source>
</reference>
<name>A0AAE0T9H9_9BIVA</name>